<evidence type="ECO:0000256" key="6">
    <source>
        <dbReference type="ARBA" id="ARBA00022842"/>
    </source>
</evidence>
<evidence type="ECO:0000256" key="3">
    <source>
        <dbReference type="ARBA" id="ARBA00022679"/>
    </source>
</evidence>
<proteinExistence type="inferred from homology"/>
<name>A0A8B6GC81_MYTGA</name>
<keyword evidence="3" id="KW-0808">Transferase</keyword>
<dbReference type="GO" id="GO:0016779">
    <property type="term" value="F:nucleotidyltransferase activity"/>
    <property type="evidence" value="ECO:0007669"/>
    <property type="project" value="UniProtKB-KW"/>
</dbReference>
<dbReference type="OrthoDB" id="6137820at2759"/>
<dbReference type="AlphaFoldDB" id="A0A8B6GC81"/>
<comment type="similarity">
    <text evidence="2">Belongs to the mab-21 family.</text>
</comment>
<evidence type="ECO:0000313" key="8">
    <source>
        <dbReference type="EMBL" id="VDI62176.1"/>
    </source>
</evidence>
<feature type="domain" description="Mab-21-like HhH/H2TH-like" evidence="7">
    <location>
        <begin position="361"/>
        <end position="448"/>
    </location>
</feature>
<reference evidence="8" key="1">
    <citation type="submission" date="2018-11" db="EMBL/GenBank/DDBJ databases">
        <authorList>
            <person name="Alioto T."/>
            <person name="Alioto T."/>
        </authorList>
    </citation>
    <scope>NUCLEOTIDE SEQUENCE</scope>
</reference>
<dbReference type="Proteomes" id="UP000596742">
    <property type="component" value="Unassembled WGS sequence"/>
</dbReference>
<gene>
    <name evidence="8" type="ORF">MGAL_10B048318</name>
</gene>
<organism evidence="8 9">
    <name type="scientific">Mytilus galloprovincialis</name>
    <name type="common">Mediterranean mussel</name>
    <dbReference type="NCBI Taxonomy" id="29158"/>
    <lineage>
        <taxon>Eukaryota</taxon>
        <taxon>Metazoa</taxon>
        <taxon>Spiralia</taxon>
        <taxon>Lophotrochozoa</taxon>
        <taxon>Mollusca</taxon>
        <taxon>Bivalvia</taxon>
        <taxon>Autobranchia</taxon>
        <taxon>Pteriomorphia</taxon>
        <taxon>Mytilida</taxon>
        <taxon>Mytiloidea</taxon>
        <taxon>Mytilidae</taxon>
        <taxon>Mytilinae</taxon>
        <taxon>Mytilus</taxon>
    </lineage>
</organism>
<dbReference type="InterPro" id="IPR046906">
    <property type="entry name" value="Mab-21_HhH/H2TH-like"/>
</dbReference>
<dbReference type="PANTHER" id="PTHR10656:SF42">
    <property type="entry name" value="CYCLIC GMP-AMP SYNTHASE-LIKE PROTEIN-RELATED"/>
    <property type="match status" value="1"/>
</dbReference>
<accession>A0A8B6GC81</accession>
<dbReference type="Pfam" id="PF20266">
    <property type="entry name" value="Mab-21_C"/>
    <property type="match status" value="1"/>
</dbReference>
<keyword evidence="4" id="KW-0548">Nucleotidyltransferase</keyword>
<evidence type="ECO:0000259" key="7">
    <source>
        <dbReference type="Pfam" id="PF20266"/>
    </source>
</evidence>
<comment type="caution">
    <text evidence="8">The sequence shown here is derived from an EMBL/GenBank/DDBJ whole genome shotgun (WGS) entry which is preliminary data.</text>
</comment>
<dbReference type="SMART" id="SM01265">
    <property type="entry name" value="Mab-21"/>
    <property type="match status" value="1"/>
</dbReference>
<evidence type="ECO:0000256" key="4">
    <source>
        <dbReference type="ARBA" id="ARBA00022695"/>
    </source>
</evidence>
<protein>
    <recommendedName>
        <fullName evidence="7">Mab-21-like HhH/H2TH-like domain-containing protein</fullName>
    </recommendedName>
</protein>
<dbReference type="Gene3D" id="1.10.1410.40">
    <property type="match status" value="1"/>
</dbReference>
<sequence length="546" mass="63411">MNKDSRNQKNHEDVNSYGIKKNTYWEIYGVKSFRYRGKRKYTPLLYPSFDGGMKISNDVFGLTISQFERMYKACLERMKTKEQWILNLRYPDKSSTEYLEYLENCTDCLKDQLLFIESDPREKYLYEHLVKTIGTEIDIRKRQRLFIIQDMVANACMSDHTKISSGSLAEGLNLPDSDINIMYVNNSYEVRKSLSNTKHQIHRTTLVMDVDIGHPGFTRLRFKALGVGVILSVHCQCRPGTCTGKRLYLSANDFLNTYYNNYNYNRQIYIHGPCLSDKNQILDIAFCLQGKYLPQNAISLAFRRRLQWPPDCVIDSIIKYKCLLVPIGPKTKPDDHLLWRLSFSVAEKKLEHSFNFTQLLCYGLLKIMLKRIVNTQNDVKDLLCSYFLKTALFWVADEVDIDTCQLSKIYYCFSLCLNKIISLVNTCYCPNYFIPEQNMFLGKINRCNNKILLCVLESIKFGGMDGLIRNLFPPDKDYYRLPSTENDSSFIMSDFLLYKLRDGLQDMTLLQIGISSYFKGLVISDSLLKSETSTFIADSCNIILLE</sequence>
<keyword evidence="6" id="KW-0460">Magnesium</keyword>
<evidence type="ECO:0000256" key="2">
    <source>
        <dbReference type="ARBA" id="ARBA00008307"/>
    </source>
</evidence>
<dbReference type="InterPro" id="IPR024810">
    <property type="entry name" value="MAB21L/cGLR"/>
</dbReference>
<keyword evidence="5" id="KW-0479">Metal-binding</keyword>
<evidence type="ECO:0000313" key="9">
    <source>
        <dbReference type="Proteomes" id="UP000596742"/>
    </source>
</evidence>
<dbReference type="PANTHER" id="PTHR10656">
    <property type="entry name" value="CELL FATE DETERMINING PROTEIN MAB21-RELATED"/>
    <property type="match status" value="1"/>
</dbReference>
<dbReference type="GO" id="GO:0046872">
    <property type="term" value="F:metal ion binding"/>
    <property type="evidence" value="ECO:0007669"/>
    <property type="project" value="UniProtKB-KW"/>
</dbReference>
<keyword evidence="9" id="KW-1185">Reference proteome</keyword>
<evidence type="ECO:0000256" key="5">
    <source>
        <dbReference type="ARBA" id="ARBA00022723"/>
    </source>
</evidence>
<dbReference type="EMBL" id="UYJE01008235">
    <property type="protein sequence ID" value="VDI62176.1"/>
    <property type="molecule type" value="Genomic_DNA"/>
</dbReference>
<evidence type="ECO:0000256" key="1">
    <source>
        <dbReference type="ARBA" id="ARBA00001946"/>
    </source>
</evidence>
<comment type="cofactor">
    <cofactor evidence="1">
        <name>Mg(2+)</name>
        <dbReference type="ChEBI" id="CHEBI:18420"/>
    </cofactor>
</comment>